<dbReference type="PROSITE" id="PS51421">
    <property type="entry name" value="RAS"/>
    <property type="match status" value="1"/>
</dbReference>
<proteinExistence type="inferred from homology"/>
<keyword evidence="2" id="KW-0479">Metal-binding</keyword>
<dbReference type="SUPFAM" id="SSF52540">
    <property type="entry name" value="P-loop containing nucleoside triphosphate hydrolases"/>
    <property type="match status" value="1"/>
</dbReference>
<keyword evidence="6" id="KW-0342">GTP-binding</keyword>
<comment type="similarity">
    <text evidence="11">Belongs to the small GTPase superfamily. Rheb family.</text>
</comment>
<evidence type="ECO:0000256" key="4">
    <source>
        <dbReference type="ARBA" id="ARBA00022801"/>
    </source>
</evidence>
<dbReference type="GeneID" id="100904521"/>
<comment type="catalytic activity">
    <reaction evidence="12">
        <text>GTP + H2O = GDP + phosphate + H(+)</text>
        <dbReference type="Rhea" id="RHEA:19669"/>
        <dbReference type="ChEBI" id="CHEBI:15377"/>
        <dbReference type="ChEBI" id="CHEBI:15378"/>
        <dbReference type="ChEBI" id="CHEBI:37565"/>
        <dbReference type="ChEBI" id="CHEBI:43474"/>
        <dbReference type="ChEBI" id="CHEBI:58189"/>
    </reaction>
    <physiologicalReaction direction="left-to-right" evidence="12">
        <dbReference type="Rhea" id="RHEA:19670"/>
    </physiologicalReaction>
</comment>
<evidence type="ECO:0000256" key="7">
    <source>
        <dbReference type="ARBA" id="ARBA00023136"/>
    </source>
</evidence>
<keyword evidence="13" id="KW-1185">Reference proteome</keyword>
<dbReference type="Proteomes" id="UP000694867">
    <property type="component" value="Unplaced"/>
</dbReference>
<dbReference type="PROSITE" id="PS51419">
    <property type="entry name" value="RAB"/>
    <property type="match status" value="1"/>
</dbReference>
<dbReference type="NCBIfam" id="TIGR00231">
    <property type="entry name" value="small_GTP"/>
    <property type="match status" value="1"/>
</dbReference>
<dbReference type="InterPro" id="IPR027417">
    <property type="entry name" value="P-loop_NTPase"/>
</dbReference>
<dbReference type="GO" id="GO:0005525">
    <property type="term" value="F:GTP binding"/>
    <property type="evidence" value="ECO:0007669"/>
    <property type="project" value="UniProtKB-KW"/>
</dbReference>
<evidence type="ECO:0000256" key="3">
    <source>
        <dbReference type="ARBA" id="ARBA00022741"/>
    </source>
</evidence>
<accession>A0AAJ6QW27</accession>
<evidence type="ECO:0000256" key="9">
    <source>
        <dbReference type="ARBA" id="ARBA00023289"/>
    </source>
</evidence>
<dbReference type="CTD" id="6009"/>
<evidence type="ECO:0000256" key="5">
    <source>
        <dbReference type="ARBA" id="ARBA00022842"/>
    </source>
</evidence>
<evidence type="ECO:0000256" key="6">
    <source>
        <dbReference type="ARBA" id="ARBA00023134"/>
    </source>
</evidence>
<dbReference type="GO" id="GO:0046872">
    <property type="term" value="F:metal ion binding"/>
    <property type="evidence" value="ECO:0007669"/>
    <property type="project" value="UniProtKB-KW"/>
</dbReference>
<dbReference type="SMART" id="SM00175">
    <property type="entry name" value="RAB"/>
    <property type="match status" value="1"/>
</dbReference>
<evidence type="ECO:0000313" key="14">
    <source>
        <dbReference type="RefSeq" id="XP_003745651.1"/>
    </source>
</evidence>
<evidence type="ECO:0000256" key="1">
    <source>
        <dbReference type="ARBA" id="ARBA00022481"/>
    </source>
</evidence>
<dbReference type="PANTHER" id="PTHR24070">
    <property type="entry name" value="RAS, DI-RAS, AND RHEB FAMILY MEMBERS OF SMALL GTPASE SUPERFAMILY"/>
    <property type="match status" value="1"/>
</dbReference>
<dbReference type="CDD" id="cd04137">
    <property type="entry name" value="RheB"/>
    <property type="match status" value="1"/>
</dbReference>
<organism evidence="13 14">
    <name type="scientific">Galendromus occidentalis</name>
    <name type="common">western predatory mite</name>
    <dbReference type="NCBI Taxonomy" id="34638"/>
    <lineage>
        <taxon>Eukaryota</taxon>
        <taxon>Metazoa</taxon>
        <taxon>Ecdysozoa</taxon>
        <taxon>Arthropoda</taxon>
        <taxon>Chelicerata</taxon>
        <taxon>Arachnida</taxon>
        <taxon>Acari</taxon>
        <taxon>Parasitiformes</taxon>
        <taxon>Mesostigmata</taxon>
        <taxon>Gamasina</taxon>
        <taxon>Phytoseioidea</taxon>
        <taxon>Phytoseiidae</taxon>
        <taxon>Typhlodrominae</taxon>
        <taxon>Galendromus</taxon>
    </lineage>
</organism>
<evidence type="ECO:0000313" key="13">
    <source>
        <dbReference type="Proteomes" id="UP000694867"/>
    </source>
</evidence>
<sequence>MISTLTTESPPSSQAFSVVVVVPPAAAAAAVAAAAAASANSSNNNNNNHHNNNNNKTVTDCAARIISPPKMPAVNRKVAIMGYRSVGKSSLTIRFVENQFVDSYDPTIENTFTKTFRTDGKEVSLKIIDTAGQDEYSIFPTGYTMDINGYVLVYSVTSRQSFEVVKKIYQKLLDQTGVKQLPVVLVGNKNDLRNERVVSPEEGRELARYMKGVFLEASAKQNDCVLDIFTQLIGRINVVNVQSDSSDKGSSCVVS</sequence>
<protein>
    <submittedName>
        <fullName evidence="14">GTP-binding protein Rheb homolog</fullName>
    </submittedName>
</protein>
<evidence type="ECO:0000256" key="2">
    <source>
        <dbReference type="ARBA" id="ARBA00022723"/>
    </source>
</evidence>
<dbReference type="GO" id="GO:0003924">
    <property type="term" value="F:GTPase activity"/>
    <property type="evidence" value="ECO:0007669"/>
    <property type="project" value="InterPro"/>
</dbReference>
<dbReference type="InterPro" id="IPR020849">
    <property type="entry name" value="Small_GTPase_Ras-type"/>
</dbReference>
<evidence type="ECO:0000256" key="10">
    <source>
        <dbReference type="ARBA" id="ARBA00037811"/>
    </source>
</evidence>
<reference evidence="14" key="1">
    <citation type="submission" date="2025-08" db="UniProtKB">
        <authorList>
            <consortium name="RefSeq"/>
        </authorList>
    </citation>
    <scope>IDENTIFICATION</scope>
</reference>
<dbReference type="PROSITE" id="PS51420">
    <property type="entry name" value="RHO"/>
    <property type="match status" value="1"/>
</dbReference>
<dbReference type="InterPro" id="IPR005225">
    <property type="entry name" value="Small_GTP-bd"/>
</dbReference>
<gene>
    <name evidence="14" type="primary">LOC100904521</name>
</gene>
<dbReference type="RefSeq" id="XP_003745651.1">
    <property type="nucleotide sequence ID" value="XM_003745603.2"/>
</dbReference>
<keyword evidence="1" id="KW-0488">Methylation</keyword>
<keyword evidence="3" id="KW-0547">Nucleotide-binding</keyword>
<evidence type="ECO:0000256" key="11">
    <source>
        <dbReference type="ARBA" id="ARBA00037969"/>
    </source>
</evidence>
<dbReference type="GO" id="GO:0007165">
    <property type="term" value="P:signal transduction"/>
    <property type="evidence" value="ECO:0007669"/>
    <property type="project" value="InterPro"/>
</dbReference>
<name>A0AAJ6QW27_9ACAR</name>
<keyword evidence="8" id="KW-0449">Lipoprotein</keyword>
<dbReference type="InterPro" id="IPR001806">
    <property type="entry name" value="Small_GTPase"/>
</dbReference>
<keyword evidence="4" id="KW-0378">Hydrolase</keyword>
<dbReference type="FunFam" id="3.40.50.300:FF:000273">
    <property type="entry name" value="GTP-binding protein Rheb homolog"/>
    <property type="match status" value="1"/>
</dbReference>
<dbReference type="PRINTS" id="PR00449">
    <property type="entry name" value="RASTRNSFRMNG"/>
</dbReference>
<comment type="subcellular location">
    <subcellularLocation>
        <location evidence="10">Endoplasmic reticulum membrane</location>
        <topology evidence="10">Lipid-anchor</topology>
        <orientation evidence="10">Cytoplasmic side</orientation>
    </subcellularLocation>
</comment>
<dbReference type="SMART" id="SM00173">
    <property type="entry name" value="RAS"/>
    <property type="match status" value="1"/>
</dbReference>
<evidence type="ECO:0000256" key="8">
    <source>
        <dbReference type="ARBA" id="ARBA00023288"/>
    </source>
</evidence>
<dbReference type="Gene3D" id="3.40.50.300">
    <property type="entry name" value="P-loop containing nucleotide triphosphate hydrolases"/>
    <property type="match status" value="1"/>
</dbReference>
<keyword evidence="7" id="KW-0472">Membrane</keyword>
<evidence type="ECO:0000256" key="12">
    <source>
        <dbReference type="ARBA" id="ARBA00049117"/>
    </source>
</evidence>
<keyword evidence="9" id="KW-0636">Prenylation</keyword>
<dbReference type="KEGG" id="goe:100904521"/>
<dbReference type="Pfam" id="PF00071">
    <property type="entry name" value="Ras"/>
    <property type="match status" value="1"/>
</dbReference>
<keyword evidence="5" id="KW-0460">Magnesium</keyword>
<dbReference type="AlphaFoldDB" id="A0AAJ6QW27"/>
<dbReference type="GO" id="GO:0005789">
    <property type="term" value="C:endoplasmic reticulum membrane"/>
    <property type="evidence" value="ECO:0007669"/>
    <property type="project" value="UniProtKB-SubCell"/>
</dbReference>
<dbReference type="SMART" id="SM00174">
    <property type="entry name" value="RHO"/>
    <property type="match status" value="1"/>
</dbReference>